<proteinExistence type="predicted"/>
<reference evidence="1" key="1">
    <citation type="submission" date="2021-06" db="EMBL/GenBank/DDBJ databases">
        <authorList>
            <person name="Kallberg Y."/>
            <person name="Tangrot J."/>
            <person name="Rosling A."/>
        </authorList>
    </citation>
    <scope>NUCLEOTIDE SEQUENCE</scope>
    <source>
        <strain evidence="1">28 12/20/2015</strain>
    </source>
</reference>
<gene>
    <name evidence="1" type="ORF">SPELUC_LOCUS15163</name>
</gene>
<feature type="non-terminal residue" evidence="1">
    <location>
        <position position="70"/>
    </location>
</feature>
<sequence length="70" mass="7987">KALKEENEVTSILYLFLTSVAGTTNEIRLWADNCSEQNKNLSFMLLKQNGYVKSLNLQELPLKALLKETQ</sequence>
<evidence type="ECO:0000313" key="1">
    <source>
        <dbReference type="EMBL" id="CAG8761395.1"/>
    </source>
</evidence>
<dbReference type="Proteomes" id="UP000789366">
    <property type="component" value="Unassembled WGS sequence"/>
</dbReference>
<evidence type="ECO:0000313" key="2">
    <source>
        <dbReference type="Proteomes" id="UP000789366"/>
    </source>
</evidence>
<dbReference type="EMBL" id="CAJVPW010048520">
    <property type="protein sequence ID" value="CAG8761395.1"/>
    <property type="molecule type" value="Genomic_DNA"/>
</dbReference>
<accession>A0ACA9QTB8</accession>
<feature type="non-terminal residue" evidence="1">
    <location>
        <position position="1"/>
    </location>
</feature>
<name>A0ACA9QTB8_9GLOM</name>
<organism evidence="1 2">
    <name type="scientific">Cetraspora pellucida</name>
    <dbReference type="NCBI Taxonomy" id="1433469"/>
    <lineage>
        <taxon>Eukaryota</taxon>
        <taxon>Fungi</taxon>
        <taxon>Fungi incertae sedis</taxon>
        <taxon>Mucoromycota</taxon>
        <taxon>Glomeromycotina</taxon>
        <taxon>Glomeromycetes</taxon>
        <taxon>Diversisporales</taxon>
        <taxon>Gigasporaceae</taxon>
        <taxon>Cetraspora</taxon>
    </lineage>
</organism>
<comment type="caution">
    <text evidence="1">The sequence shown here is derived from an EMBL/GenBank/DDBJ whole genome shotgun (WGS) entry which is preliminary data.</text>
</comment>
<protein>
    <submittedName>
        <fullName evidence="1">16427_t:CDS:1</fullName>
    </submittedName>
</protein>
<keyword evidence="2" id="KW-1185">Reference proteome</keyword>